<feature type="compositionally biased region" description="Basic and acidic residues" evidence="1">
    <location>
        <begin position="56"/>
        <end position="67"/>
    </location>
</feature>
<protein>
    <recommendedName>
        <fullName evidence="4">CCHC-type domain-containing protein</fullName>
    </recommendedName>
</protein>
<dbReference type="AlphaFoldDB" id="A0AAW1YPI1"/>
<name>A0AAW1YPI1_RUBAR</name>
<keyword evidence="3" id="KW-1185">Reference proteome</keyword>
<reference evidence="2 3" key="1">
    <citation type="journal article" date="2023" name="G3 (Bethesda)">
        <title>A chromosome-length genome assembly and annotation of blackberry (Rubus argutus, cv. 'Hillquist').</title>
        <authorList>
            <person name="Bruna T."/>
            <person name="Aryal R."/>
            <person name="Dudchenko O."/>
            <person name="Sargent D.J."/>
            <person name="Mead D."/>
            <person name="Buti M."/>
            <person name="Cavallini A."/>
            <person name="Hytonen T."/>
            <person name="Andres J."/>
            <person name="Pham M."/>
            <person name="Weisz D."/>
            <person name="Mascagni F."/>
            <person name="Usai G."/>
            <person name="Natali L."/>
            <person name="Bassil N."/>
            <person name="Fernandez G.E."/>
            <person name="Lomsadze A."/>
            <person name="Armour M."/>
            <person name="Olukolu B."/>
            <person name="Poorten T."/>
            <person name="Britton C."/>
            <person name="Davik J."/>
            <person name="Ashrafi H."/>
            <person name="Aiden E.L."/>
            <person name="Borodovsky M."/>
            <person name="Worthington M."/>
        </authorList>
    </citation>
    <scope>NUCLEOTIDE SEQUENCE [LARGE SCALE GENOMIC DNA]</scope>
    <source>
        <strain evidence="2">PI 553951</strain>
    </source>
</reference>
<comment type="caution">
    <text evidence="2">The sequence shown here is derived from an EMBL/GenBank/DDBJ whole genome shotgun (WGS) entry which is preliminary data.</text>
</comment>
<dbReference type="Proteomes" id="UP001457282">
    <property type="component" value="Unassembled WGS sequence"/>
</dbReference>
<accession>A0AAW1YPI1</accession>
<evidence type="ECO:0008006" key="4">
    <source>
        <dbReference type="Google" id="ProtNLM"/>
    </source>
</evidence>
<evidence type="ECO:0000313" key="3">
    <source>
        <dbReference type="Proteomes" id="UP001457282"/>
    </source>
</evidence>
<organism evidence="2 3">
    <name type="scientific">Rubus argutus</name>
    <name type="common">Southern blackberry</name>
    <dbReference type="NCBI Taxonomy" id="59490"/>
    <lineage>
        <taxon>Eukaryota</taxon>
        <taxon>Viridiplantae</taxon>
        <taxon>Streptophyta</taxon>
        <taxon>Embryophyta</taxon>
        <taxon>Tracheophyta</taxon>
        <taxon>Spermatophyta</taxon>
        <taxon>Magnoliopsida</taxon>
        <taxon>eudicotyledons</taxon>
        <taxon>Gunneridae</taxon>
        <taxon>Pentapetalae</taxon>
        <taxon>rosids</taxon>
        <taxon>fabids</taxon>
        <taxon>Rosales</taxon>
        <taxon>Rosaceae</taxon>
        <taxon>Rosoideae</taxon>
        <taxon>Rosoideae incertae sedis</taxon>
        <taxon>Rubus</taxon>
    </lineage>
</organism>
<evidence type="ECO:0000313" key="2">
    <source>
        <dbReference type="EMBL" id="KAK9950613.1"/>
    </source>
</evidence>
<gene>
    <name evidence="2" type="ORF">M0R45_006094</name>
</gene>
<proteinExistence type="predicted"/>
<sequence>MSFIVRPGHEGIIVKPGDHRDPKVRRAILDRIFSGENYVQGQENTKPADENVGQQKEPKAGKSDKPHVPKGYMLAPVVIGNNYVGPPEVVVPLTCLICSKHGHHLAKNCPHRNDEKYTARFKIFGSKGVQEDL</sequence>
<evidence type="ECO:0000256" key="1">
    <source>
        <dbReference type="SAM" id="MobiDB-lite"/>
    </source>
</evidence>
<dbReference type="EMBL" id="JBEDUW010000001">
    <property type="protein sequence ID" value="KAK9950613.1"/>
    <property type="molecule type" value="Genomic_DNA"/>
</dbReference>
<feature type="region of interest" description="Disordered" evidence="1">
    <location>
        <begin position="38"/>
        <end position="68"/>
    </location>
</feature>